<sequence>MFPEDVARQTSRKDVLLHDCSCGRSPPTMTDRHHRSRSRSPHRHDHSDKHPRHHHRSRSSIKHHHQRSRSPAPTSPRPKPLPNNARSLSRHDLTTYTPLFALYLDIQKRIVLEDLDDKELRGRWKSFVGKWNRGELAEGWYDPKILEKAKTSAQGDTGTQTRISRLDDRSPDSGPRPRGDDADNTASDDDYGPSLPASTSLLSYDDQEEAQNHSNSLSKAPGPTIASLTDLRVRDDQSLEDATSAKTRYIEDIRHDRRIDRKQQKERLDELIPRAEAGTRERQLEKKREKADSNRAFAASKEAAGDVELRDSDVMGDEDSLGDLKRMKMENQRKKTERETRKEEILRARRAEWEARSRAAKEREEKTMSLFKEIARQRFGGSDDAAVE</sequence>
<feature type="region of interest" description="Disordered" evidence="1">
    <location>
        <begin position="149"/>
        <end position="200"/>
    </location>
</feature>
<feature type="compositionally biased region" description="Basic and acidic residues" evidence="1">
    <location>
        <begin position="164"/>
        <end position="181"/>
    </location>
</feature>
<feature type="region of interest" description="Disordered" evidence="1">
    <location>
        <begin position="205"/>
        <end position="224"/>
    </location>
</feature>
<feature type="compositionally biased region" description="Basic and acidic residues" evidence="1">
    <location>
        <begin position="254"/>
        <end position="293"/>
    </location>
</feature>
<dbReference type="STRING" id="5601.A0A0D2FHG6"/>
<feature type="compositionally biased region" description="Basic residues" evidence="1">
    <location>
        <begin position="32"/>
        <end position="68"/>
    </location>
</feature>
<organism evidence="2 3">
    <name type="scientific">Phialophora macrospora</name>
    <dbReference type="NCBI Taxonomy" id="1851006"/>
    <lineage>
        <taxon>Eukaryota</taxon>
        <taxon>Fungi</taxon>
        <taxon>Dikarya</taxon>
        <taxon>Ascomycota</taxon>
        <taxon>Pezizomycotina</taxon>
        <taxon>Eurotiomycetes</taxon>
        <taxon>Chaetothyriomycetidae</taxon>
        <taxon>Chaetothyriales</taxon>
        <taxon>Herpotrichiellaceae</taxon>
        <taxon>Phialophora</taxon>
    </lineage>
</organism>
<dbReference type="EMBL" id="KN846960">
    <property type="protein sequence ID" value="KIW66245.1"/>
    <property type="molecule type" value="Genomic_DNA"/>
</dbReference>
<feature type="region of interest" description="Disordered" evidence="1">
    <location>
        <begin position="1"/>
        <end position="90"/>
    </location>
</feature>
<dbReference type="InterPro" id="IPR044688">
    <property type="entry name" value="SCI-1-like"/>
</dbReference>
<gene>
    <name evidence="2" type="ORF">PV04_08445</name>
</gene>
<evidence type="ECO:0000313" key="3">
    <source>
        <dbReference type="Proteomes" id="UP000054266"/>
    </source>
</evidence>
<accession>A0A0D2FHG6</accession>
<dbReference type="Proteomes" id="UP000054266">
    <property type="component" value="Unassembled WGS sequence"/>
</dbReference>
<reference evidence="2 3" key="1">
    <citation type="submission" date="2015-01" db="EMBL/GenBank/DDBJ databases">
        <title>The Genome Sequence of Capronia semiimmersa CBS27337.</title>
        <authorList>
            <consortium name="The Broad Institute Genomics Platform"/>
            <person name="Cuomo C."/>
            <person name="de Hoog S."/>
            <person name="Gorbushina A."/>
            <person name="Stielow B."/>
            <person name="Teixiera M."/>
            <person name="Abouelleil A."/>
            <person name="Chapman S.B."/>
            <person name="Priest M."/>
            <person name="Young S.K."/>
            <person name="Wortman J."/>
            <person name="Nusbaum C."/>
            <person name="Birren B."/>
        </authorList>
    </citation>
    <scope>NUCLEOTIDE SEQUENCE [LARGE SCALE GENOMIC DNA]</scope>
    <source>
        <strain evidence="2 3">CBS 27337</strain>
    </source>
</reference>
<evidence type="ECO:0000256" key="1">
    <source>
        <dbReference type="SAM" id="MobiDB-lite"/>
    </source>
</evidence>
<dbReference type="PANTHER" id="PTHR34117">
    <property type="entry name" value="STYLE CELL-CYCLE INHIBITOR 1"/>
    <property type="match status" value="1"/>
</dbReference>
<evidence type="ECO:0000313" key="2">
    <source>
        <dbReference type="EMBL" id="KIW66245.1"/>
    </source>
</evidence>
<name>A0A0D2FHG6_9EURO</name>
<feature type="compositionally biased region" description="Acidic residues" evidence="1">
    <location>
        <begin position="182"/>
        <end position="191"/>
    </location>
</feature>
<keyword evidence="3" id="KW-1185">Reference proteome</keyword>
<proteinExistence type="predicted"/>
<protein>
    <submittedName>
        <fullName evidence="2">Uncharacterized protein</fullName>
    </submittedName>
</protein>
<dbReference type="AlphaFoldDB" id="A0A0D2FHG6"/>
<feature type="region of interest" description="Disordered" evidence="1">
    <location>
        <begin position="254"/>
        <end position="343"/>
    </location>
</feature>
<feature type="compositionally biased region" description="Basic and acidic residues" evidence="1">
    <location>
        <begin position="303"/>
        <end position="313"/>
    </location>
</feature>
<dbReference type="HOGENOM" id="CLU_053559_0_0_1"/>
<feature type="compositionally biased region" description="Polar residues" evidence="1">
    <location>
        <begin position="151"/>
        <end position="163"/>
    </location>
</feature>
<dbReference type="PANTHER" id="PTHR34117:SF1">
    <property type="entry name" value="STYLE CELL-CYCLE INHIBITOR 1"/>
    <property type="match status" value="1"/>
</dbReference>
<feature type="compositionally biased region" description="Basic and acidic residues" evidence="1">
    <location>
        <begin position="1"/>
        <end position="17"/>
    </location>
</feature>
<feature type="compositionally biased region" description="Basic and acidic residues" evidence="1">
    <location>
        <begin position="322"/>
        <end position="343"/>
    </location>
</feature>